<feature type="compositionally biased region" description="Pro residues" evidence="1">
    <location>
        <begin position="95"/>
        <end position="106"/>
    </location>
</feature>
<protein>
    <submittedName>
        <fullName evidence="3">Arabinogalactan protein 1-like</fullName>
    </submittedName>
</protein>
<feature type="region of interest" description="Disordered" evidence="1">
    <location>
        <begin position="1"/>
        <end position="38"/>
    </location>
</feature>
<dbReference type="RefSeq" id="XP_019486010.1">
    <property type="nucleotide sequence ID" value="XM_019630465.1"/>
</dbReference>
<dbReference type="GeneID" id="109375222"/>
<feature type="region of interest" description="Disordered" evidence="1">
    <location>
        <begin position="74"/>
        <end position="114"/>
    </location>
</feature>
<feature type="compositionally biased region" description="Low complexity" evidence="1">
    <location>
        <begin position="145"/>
        <end position="161"/>
    </location>
</feature>
<evidence type="ECO:0000313" key="2">
    <source>
        <dbReference type="Proteomes" id="UP000694851"/>
    </source>
</evidence>
<feature type="compositionally biased region" description="Basic residues" evidence="1">
    <location>
        <begin position="77"/>
        <end position="88"/>
    </location>
</feature>
<dbReference type="AlphaFoldDB" id="A0A8B7QC59"/>
<organism evidence="2 3">
    <name type="scientific">Hipposideros armiger</name>
    <name type="common">Great Himalayan leaf-nosed bat</name>
    <dbReference type="NCBI Taxonomy" id="186990"/>
    <lineage>
        <taxon>Eukaryota</taxon>
        <taxon>Metazoa</taxon>
        <taxon>Chordata</taxon>
        <taxon>Craniata</taxon>
        <taxon>Vertebrata</taxon>
        <taxon>Euteleostomi</taxon>
        <taxon>Mammalia</taxon>
        <taxon>Eutheria</taxon>
        <taxon>Laurasiatheria</taxon>
        <taxon>Chiroptera</taxon>
        <taxon>Yinpterochiroptera</taxon>
        <taxon>Rhinolophoidea</taxon>
        <taxon>Hipposideridae</taxon>
        <taxon>Hipposideros</taxon>
    </lineage>
</organism>
<sequence length="169" mass="17643">MELLPAAPPARGTSKGGSAAPRATTPTPFRPRPFSLPGRLQAVRPCLPACRVPEPARYLRGAAPLFVERRARDLLPRRRLRPSCRRLRPASQRPPAAPSLMPPPPAASHVLSQAAEARTVSAAAAATAAVPRSPPGAASPGDTFPASVGRRPAARPSASPAELECRPEA</sequence>
<name>A0A8B7QC59_HIPAR</name>
<accession>A0A8B7QC59</accession>
<reference evidence="3" key="1">
    <citation type="submission" date="2025-08" db="UniProtKB">
        <authorList>
            <consortium name="RefSeq"/>
        </authorList>
    </citation>
    <scope>IDENTIFICATION</scope>
    <source>
        <tissue evidence="3">Muscle</tissue>
    </source>
</reference>
<evidence type="ECO:0000313" key="3">
    <source>
        <dbReference type="RefSeq" id="XP_019486010.1"/>
    </source>
</evidence>
<proteinExistence type="predicted"/>
<feature type="region of interest" description="Disordered" evidence="1">
    <location>
        <begin position="126"/>
        <end position="169"/>
    </location>
</feature>
<keyword evidence="2" id="KW-1185">Reference proteome</keyword>
<gene>
    <name evidence="3" type="primary">LOC109375222</name>
</gene>
<dbReference type="KEGG" id="hai:109375222"/>
<evidence type="ECO:0000256" key="1">
    <source>
        <dbReference type="SAM" id="MobiDB-lite"/>
    </source>
</evidence>
<dbReference type="Proteomes" id="UP000694851">
    <property type="component" value="Unplaced"/>
</dbReference>